<organism evidence="2 3">
    <name type="scientific">Ridgeia piscesae</name>
    <name type="common">Tubeworm</name>
    <dbReference type="NCBI Taxonomy" id="27915"/>
    <lineage>
        <taxon>Eukaryota</taxon>
        <taxon>Metazoa</taxon>
        <taxon>Spiralia</taxon>
        <taxon>Lophotrochozoa</taxon>
        <taxon>Annelida</taxon>
        <taxon>Polychaeta</taxon>
        <taxon>Sedentaria</taxon>
        <taxon>Canalipalpata</taxon>
        <taxon>Sabellida</taxon>
        <taxon>Siboglinidae</taxon>
        <taxon>Ridgeia</taxon>
    </lineage>
</organism>
<evidence type="ECO:0000313" key="2">
    <source>
        <dbReference type="EMBL" id="KAK2175925.1"/>
    </source>
</evidence>
<dbReference type="EMBL" id="JAODUO010000696">
    <property type="protein sequence ID" value="KAK2175925.1"/>
    <property type="molecule type" value="Genomic_DNA"/>
</dbReference>
<keyword evidence="3" id="KW-1185">Reference proteome</keyword>
<proteinExistence type="predicted"/>
<dbReference type="AlphaFoldDB" id="A0AAD9KRC8"/>
<dbReference type="Pfam" id="PF22824">
    <property type="entry name" value="THAP9_C"/>
    <property type="match status" value="1"/>
</dbReference>
<reference evidence="2" key="1">
    <citation type="journal article" date="2023" name="Mol. Biol. Evol.">
        <title>Third-Generation Sequencing Reveals the Adaptive Role of the Epigenome in Three Deep-Sea Polychaetes.</title>
        <authorList>
            <person name="Perez M."/>
            <person name="Aroh O."/>
            <person name="Sun Y."/>
            <person name="Lan Y."/>
            <person name="Juniper S.K."/>
            <person name="Young C.R."/>
            <person name="Angers B."/>
            <person name="Qian P.Y."/>
        </authorList>
    </citation>
    <scope>NUCLEOTIDE SEQUENCE</scope>
    <source>
        <strain evidence="2">R07B-5</strain>
    </source>
</reference>
<evidence type="ECO:0000259" key="1">
    <source>
        <dbReference type="Pfam" id="PF22824"/>
    </source>
</evidence>
<comment type="caution">
    <text evidence="2">The sequence shown here is derived from an EMBL/GenBank/DDBJ whole genome shotgun (WGS) entry which is preliminary data.</text>
</comment>
<gene>
    <name evidence="2" type="ORF">NP493_696g02017</name>
</gene>
<protein>
    <recommendedName>
        <fullName evidence="1">DNA transposase THAP9 C-terminal domain-containing protein</fullName>
    </recommendedName>
</protein>
<dbReference type="InterPro" id="IPR055035">
    <property type="entry name" value="THAP9_C"/>
</dbReference>
<accession>A0AAD9KRC8</accession>
<sequence>MEKIMVSLDQEDPNDIRDNIMYYIGGYLVARMTAKVSCSSCKLLLFLNPSDPQQHTTNVPKYALLTARKQEGGLTFPSAPVLQIIKTTEVIFRRRVLENVGHITFERNLDLKVEMAVMEQLGNVFIQADADDHFSDHVIGMEIDNLSALTRRVIKAYLTVRTKTYAKNILR</sequence>
<feature type="domain" description="DNA transposase THAP9 C-terminal" evidence="1">
    <location>
        <begin position="12"/>
        <end position="170"/>
    </location>
</feature>
<evidence type="ECO:0000313" key="3">
    <source>
        <dbReference type="Proteomes" id="UP001209878"/>
    </source>
</evidence>
<name>A0AAD9KRC8_RIDPI</name>
<dbReference type="Proteomes" id="UP001209878">
    <property type="component" value="Unassembled WGS sequence"/>
</dbReference>